<organism evidence="8 9">
    <name type="scientific">Thioploca ingrica</name>
    <dbReference type="NCBI Taxonomy" id="40754"/>
    <lineage>
        <taxon>Bacteria</taxon>
        <taxon>Pseudomonadati</taxon>
        <taxon>Pseudomonadota</taxon>
        <taxon>Gammaproteobacteria</taxon>
        <taxon>Thiotrichales</taxon>
        <taxon>Thiotrichaceae</taxon>
        <taxon>Thioploca</taxon>
    </lineage>
</organism>
<dbReference type="EMBL" id="AP014633">
    <property type="protein sequence ID" value="BAP57616.1"/>
    <property type="molecule type" value="Genomic_DNA"/>
</dbReference>
<evidence type="ECO:0000313" key="9">
    <source>
        <dbReference type="Proteomes" id="UP000031623"/>
    </source>
</evidence>
<dbReference type="AlphaFoldDB" id="A0A090BVX5"/>
<dbReference type="HOGENOM" id="CLU_078518_2_1_6"/>
<dbReference type="GO" id="GO:0006817">
    <property type="term" value="P:phosphate ion transport"/>
    <property type="evidence" value="ECO:0007669"/>
    <property type="project" value="UniProtKB-KW"/>
</dbReference>
<comment type="subunit">
    <text evidence="6">Homodimer.</text>
</comment>
<dbReference type="PIRSF" id="PIRSF003107">
    <property type="entry name" value="PhoU"/>
    <property type="match status" value="1"/>
</dbReference>
<accession>A0A090BVX5</accession>
<dbReference type="Pfam" id="PF01895">
    <property type="entry name" value="PhoU"/>
    <property type="match status" value="2"/>
</dbReference>
<name>A0A090BVX5_9GAMM</name>
<evidence type="ECO:0000256" key="1">
    <source>
        <dbReference type="ARBA" id="ARBA00004496"/>
    </source>
</evidence>
<keyword evidence="3 6" id="KW-0813">Transport</keyword>
<dbReference type="NCBIfam" id="TIGR02135">
    <property type="entry name" value="phoU_full"/>
    <property type="match status" value="1"/>
</dbReference>
<feature type="domain" description="PhoU" evidence="7">
    <location>
        <begin position="130"/>
        <end position="213"/>
    </location>
</feature>
<gene>
    <name evidence="8" type="ORF">THII_3319</name>
</gene>
<sequence length="239" mass="27363">MKEEGFTQHHISRQFNIELSELRNQFLSMGGLVEEQLANAITALVTRDYHLAKRVATSDYKVNALEVMIDEESRIIIARRQPTAIDLRLVMAVIKTITDLERIGDEAEHIAQMALQTEGEASDKYFIAVNHLGDYVRSMLHDALDAFARLDTESALQVIHESIKVDGEYESISRQLLTYMMEDQRTIPVILNILWSARALERVAAHSRNICEYLIYLVKGKDIRHTSLETVEEQALHTR</sequence>
<evidence type="ECO:0000259" key="7">
    <source>
        <dbReference type="Pfam" id="PF01895"/>
    </source>
</evidence>
<comment type="similarity">
    <text evidence="2 6">Belongs to the PhoU family.</text>
</comment>
<keyword evidence="5 6" id="KW-0592">Phosphate transport</keyword>
<evidence type="ECO:0000313" key="8">
    <source>
        <dbReference type="EMBL" id="BAP57616.1"/>
    </source>
</evidence>
<comment type="subcellular location">
    <subcellularLocation>
        <location evidence="1 6">Cytoplasm</location>
    </subcellularLocation>
</comment>
<reference evidence="8 9" key="1">
    <citation type="journal article" date="2014" name="ISME J.">
        <title>Ecophysiology of Thioploca ingrica as revealed by the complete genome sequence supplemented with proteomic evidence.</title>
        <authorList>
            <person name="Kojima H."/>
            <person name="Ogura Y."/>
            <person name="Yamamoto N."/>
            <person name="Togashi T."/>
            <person name="Mori H."/>
            <person name="Watanabe T."/>
            <person name="Nemoto F."/>
            <person name="Kurokawa K."/>
            <person name="Hayashi T."/>
            <person name="Fukui M."/>
        </authorList>
    </citation>
    <scope>NUCLEOTIDE SEQUENCE [LARGE SCALE GENOMIC DNA]</scope>
</reference>
<feature type="domain" description="PhoU" evidence="7">
    <location>
        <begin position="27"/>
        <end position="113"/>
    </location>
</feature>
<dbReference type="FunFam" id="1.20.58.220:FF:000002">
    <property type="entry name" value="Phosphate-specific transport system accessory protein PhoU"/>
    <property type="match status" value="1"/>
</dbReference>
<dbReference type="InterPro" id="IPR028366">
    <property type="entry name" value="PhoU"/>
</dbReference>
<dbReference type="PANTHER" id="PTHR42930:SF3">
    <property type="entry name" value="PHOSPHATE-SPECIFIC TRANSPORT SYSTEM ACCESSORY PROTEIN PHOU"/>
    <property type="match status" value="1"/>
</dbReference>
<dbReference type="KEGG" id="tig:THII_3319"/>
<dbReference type="SUPFAM" id="SSF109755">
    <property type="entry name" value="PhoU-like"/>
    <property type="match status" value="1"/>
</dbReference>
<dbReference type="GO" id="GO:0030643">
    <property type="term" value="P:intracellular phosphate ion homeostasis"/>
    <property type="evidence" value="ECO:0007669"/>
    <property type="project" value="InterPro"/>
</dbReference>
<keyword evidence="4 6" id="KW-0963">Cytoplasm</keyword>
<dbReference type="Gene3D" id="1.20.58.220">
    <property type="entry name" value="Phosphate transport system protein phou homolog 2, domain 2"/>
    <property type="match status" value="2"/>
</dbReference>
<comment type="function">
    <text evidence="6">Plays a role in the regulation of phosphate uptake.</text>
</comment>
<dbReference type="InterPro" id="IPR026022">
    <property type="entry name" value="PhoU_dom"/>
</dbReference>
<evidence type="ECO:0000256" key="5">
    <source>
        <dbReference type="ARBA" id="ARBA00022592"/>
    </source>
</evidence>
<dbReference type="OrthoDB" id="9814256at2"/>
<dbReference type="FunFam" id="1.20.58.220:FF:000001">
    <property type="entry name" value="Phosphate-specific transport system accessory protein PhoU"/>
    <property type="match status" value="1"/>
</dbReference>
<keyword evidence="9" id="KW-1185">Reference proteome</keyword>
<evidence type="ECO:0000256" key="3">
    <source>
        <dbReference type="ARBA" id="ARBA00022448"/>
    </source>
</evidence>
<evidence type="ECO:0000256" key="6">
    <source>
        <dbReference type="PIRNR" id="PIRNR003107"/>
    </source>
</evidence>
<dbReference type="InterPro" id="IPR038078">
    <property type="entry name" value="PhoU-like_sf"/>
</dbReference>
<dbReference type="GO" id="GO:0045936">
    <property type="term" value="P:negative regulation of phosphate metabolic process"/>
    <property type="evidence" value="ECO:0007669"/>
    <property type="project" value="InterPro"/>
</dbReference>
<dbReference type="GO" id="GO:0005737">
    <property type="term" value="C:cytoplasm"/>
    <property type="evidence" value="ECO:0007669"/>
    <property type="project" value="UniProtKB-SubCell"/>
</dbReference>
<dbReference type="STRING" id="40754.THII_3319"/>
<dbReference type="Proteomes" id="UP000031623">
    <property type="component" value="Chromosome"/>
</dbReference>
<dbReference type="PANTHER" id="PTHR42930">
    <property type="entry name" value="PHOSPHATE-SPECIFIC TRANSPORT SYSTEM ACCESSORY PROTEIN PHOU"/>
    <property type="match status" value="1"/>
</dbReference>
<evidence type="ECO:0000256" key="2">
    <source>
        <dbReference type="ARBA" id="ARBA00008107"/>
    </source>
</evidence>
<proteinExistence type="inferred from homology"/>
<protein>
    <recommendedName>
        <fullName evidence="6">Phosphate-specific transport system accessory protein PhoU</fullName>
    </recommendedName>
</protein>
<evidence type="ECO:0000256" key="4">
    <source>
        <dbReference type="ARBA" id="ARBA00022490"/>
    </source>
</evidence>